<evidence type="ECO:0000313" key="1">
    <source>
        <dbReference type="EMBL" id="MBL0403786.1"/>
    </source>
</evidence>
<dbReference type="Proteomes" id="UP000605848">
    <property type="component" value="Unassembled WGS sequence"/>
</dbReference>
<dbReference type="EMBL" id="JAEQMY010000008">
    <property type="protein sequence ID" value="MBL0403786.1"/>
    <property type="molecule type" value="Genomic_DNA"/>
</dbReference>
<dbReference type="AlphaFoldDB" id="A0A937CYT4"/>
<sequence>MLETNYLGWEAVRTGRLDLDCRAIEVKPNDPAQTSYSGPGRIYQDEDGKLRIKCYCVESNPNTFSDSLHRLSRVKAGKLFERNDLFSISAAAFGGRAWECKDVSISASHDLQVGSVIVTARPSHLTATWAVSGATGSSLSLLLPDQQSHEWEGIIGADWCIGAPYTGYRVQISSPGETEIVVSVSSESCFPDGFHVRVMEALRYVSGRVLSLSRMQRGDGENVTATLYSAAPVRQKRPFPPLDIRYERNALGVAHLFERYLAYASSHDVRDTWHPCSAYLSDAYEASESSLEAWAVGLCVALEGVAGLVPMPQSQETAATIKQIQKVARRQLKLRKVEQHLQDRVNGLLSQLSHTRVIDRLRPLIERGYLTDTHVRTWRNLRNSRVHTARIGPNDYSDEAIQKMIDSIYTVYSALYQITFFMVGYQGEYIDYGSTNFPVRKYPHSVHGAILAPVSSV</sequence>
<evidence type="ECO:0008006" key="3">
    <source>
        <dbReference type="Google" id="ProtNLM"/>
    </source>
</evidence>
<gene>
    <name evidence="1" type="ORF">JKG68_07410</name>
</gene>
<dbReference type="RefSeq" id="WP_202057542.1">
    <property type="nucleotide sequence ID" value="NZ_JAEQMY010000008.1"/>
</dbReference>
<protein>
    <recommendedName>
        <fullName evidence="3">ApeA N-terminal domain-containing protein</fullName>
    </recommendedName>
</protein>
<evidence type="ECO:0000313" key="2">
    <source>
        <dbReference type="Proteomes" id="UP000605848"/>
    </source>
</evidence>
<reference evidence="1" key="1">
    <citation type="submission" date="2021-01" db="EMBL/GenBank/DDBJ databases">
        <title>Microvirga sp.</title>
        <authorList>
            <person name="Kim M.K."/>
        </authorList>
    </citation>
    <scope>NUCLEOTIDE SEQUENCE</scope>
    <source>
        <strain evidence="1">5420S-16</strain>
    </source>
</reference>
<organism evidence="1 2">
    <name type="scientific">Microvirga aerilata</name>
    <dbReference type="NCBI Taxonomy" id="670292"/>
    <lineage>
        <taxon>Bacteria</taxon>
        <taxon>Pseudomonadati</taxon>
        <taxon>Pseudomonadota</taxon>
        <taxon>Alphaproteobacteria</taxon>
        <taxon>Hyphomicrobiales</taxon>
        <taxon>Methylobacteriaceae</taxon>
        <taxon>Microvirga</taxon>
    </lineage>
</organism>
<keyword evidence="2" id="KW-1185">Reference proteome</keyword>
<proteinExistence type="predicted"/>
<accession>A0A937CYT4</accession>
<comment type="caution">
    <text evidence="1">The sequence shown here is derived from an EMBL/GenBank/DDBJ whole genome shotgun (WGS) entry which is preliminary data.</text>
</comment>
<name>A0A937CYT4_9HYPH</name>